<keyword evidence="1" id="KW-0732">Signal</keyword>
<evidence type="ECO:0000313" key="2">
    <source>
        <dbReference type="EMBL" id="KAF2149902.1"/>
    </source>
</evidence>
<protein>
    <recommendedName>
        <fullName evidence="4">Hydrophobin</fullName>
    </recommendedName>
</protein>
<feature type="chain" id="PRO_5040150218" description="Hydrophobin" evidence="1">
    <location>
        <begin position="17"/>
        <end position="71"/>
    </location>
</feature>
<evidence type="ECO:0000256" key="1">
    <source>
        <dbReference type="SAM" id="SignalP"/>
    </source>
</evidence>
<reference evidence="2" key="1">
    <citation type="journal article" date="2020" name="Stud. Mycol.">
        <title>101 Dothideomycetes genomes: a test case for predicting lifestyles and emergence of pathogens.</title>
        <authorList>
            <person name="Haridas S."/>
            <person name="Albert R."/>
            <person name="Binder M."/>
            <person name="Bloem J."/>
            <person name="Labutti K."/>
            <person name="Salamov A."/>
            <person name="Andreopoulos B."/>
            <person name="Baker S."/>
            <person name="Barry K."/>
            <person name="Bills G."/>
            <person name="Bluhm B."/>
            <person name="Cannon C."/>
            <person name="Castanera R."/>
            <person name="Culley D."/>
            <person name="Daum C."/>
            <person name="Ezra D."/>
            <person name="Gonzalez J."/>
            <person name="Henrissat B."/>
            <person name="Kuo A."/>
            <person name="Liang C."/>
            <person name="Lipzen A."/>
            <person name="Lutzoni F."/>
            <person name="Magnuson J."/>
            <person name="Mondo S."/>
            <person name="Nolan M."/>
            <person name="Ohm R."/>
            <person name="Pangilinan J."/>
            <person name="Park H.-J."/>
            <person name="Ramirez L."/>
            <person name="Alfaro M."/>
            <person name="Sun H."/>
            <person name="Tritt A."/>
            <person name="Yoshinaga Y."/>
            <person name="Zwiers L.-H."/>
            <person name="Turgeon B."/>
            <person name="Goodwin S."/>
            <person name="Spatafora J."/>
            <person name="Crous P."/>
            <person name="Grigoriev I."/>
        </authorList>
    </citation>
    <scope>NUCLEOTIDE SEQUENCE</scope>
    <source>
        <strain evidence="2">CBS 260.36</strain>
    </source>
</reference>
<evidence type="ECO:0000313" key="3">
    <source>
        <dbReference type="Proteomes" id="UP000799439"/>
    </source>
</evidence>
<keyword evidence="3" id="KW-1185">Reference proteome</keyword>
<name>A0A9P4ITV9_9PEZI</name>
<comment type="caution">
    <text evidence="2">The sequence shown here is derived from an EMBL/GenBank/DDBJ whole genome shotgun (WGS) entry which is preliminary data.</text>
</comment>
<feature type="signal peptide" evidence="1">
    <location>
        <begin position="1"/>
        <end position="16"/>
    </location>
</feature>
<gene>
    <name evidence="2" type="ORF">K461DRAFT_281134</name>
</gene>
<organism evidence="2 3">
    <name type="scientific">Myriangium duriaei CBS 260.36</name>
    <dbReference type="NCBI Taxonomy" id="1168546"/>
    <lineage>
        <taxon>Eukaryota</taxon>
        <taxon>Fungi</taxon>
        <taxon>Dikarya</taxon>
        <taxon>Ascomycota</taxon>
        <taxon>Pezizomycotina</taxon>
        <taxon>Dothideomycetes</taxon>
        <taxon>Dothideomycetidae</taxon>
        <taxon>Myriangiales</taxon>
        <taxon>Myriangiaceae</taxon>
        <taxon>Myriangium</taxon>
    </lineage>
</organism>
<dbReference type="EMBL" id="ML996090">
    <property type="protein sequence ID" value="KAF2149902.1"/>
    <property type="molecule type" value="Genomic_DNA"/>
</dbReference>
<accession>A0A9P4ITV9</accession>
<dbReference type="Proteomes" id="UP000799439">
    <property type="component" value="Unassembled WGS sequence"/>
</dbReference>
<evidence type="ECO:0008006" key="4">
    <source>
        <dbReference type="Google" id="ProtNLM"/>
    </source>
</evidence>
<proteinExistence type="predicted"/>
<sequence>MAVQLLVTIYVPLVDASNSLGSVCKIQSKQCLYAHCCGMDIAEDRSPNKASELLVEVLSILIVSFSMTSVI</sequence>
<dbReference type="AlphaFoldDB" id="A0A9P4ITV9"/>